<evidence type="ECO:0000256" key="4">
    <source>
        <dbReference type="ARBA" id="ARBA00022912"/>
    </source>
</evidence>
<dbReference type="AlphaFoldDB" id="A0A420ES38"/>
<comment type="caution">
    <text evidence="7">The sequence shown here is derived from an EMBL/GenBank/DDBJ whole genome shotgun (WGS) entry which is preliminary data.</text>
</comment>
<dbReference type="PANTHER" id="PTHR11717">
    <property type="entry name" value="LOW MOLECULAR WEIGHT PROTEIN TYROSINE PHOSPHATASE"/>
    <property type="match status" value="1"/>
</dbReference>
<dbReference type="SUPFAM" id="SSF52788">
    <property type="entry name" value="Phosphotyrosine protein phosphatases I"/>
    <property type="match status" value="1"/>
</dbReference>
<feature type="active site" evidence="5">
    <location>
        <position position="16"/>
    </location>
</feature>
<dbReference type="SMART" id="SM00226">
    <property type="entry name" value="LMWPc"/>
    <property type="match status" value="1"/>
</dbReference>
<organism evidence="7 8">
    <name type="scientific">Altericroceibacterium spongiae</name>
    <dbReference type="NCBI Taxonomy" id="2320269"/>
    <lineage>
        <taxon>Bacteria</taxon>
        <taxon>Pseudomonadati</taxon>
        <taxon>Pseudomonadota</taxon>
        <taxon>Alphaproteobacteria</taxon>
        <taxon>Sphingomonadales</taxon>
        <taxon>Erythrobacteraceae</taxon>
        <taxon>Altericroceibacterium</taxon>
    </lineage>
</organism>
<keyword evidence="8" id="KW-1185">Reference proteome</keyword>
<reference evidence="7 8" key="1">
    <citation type="submission" date="2018-09" db="EMBL/GenBank/DDBJ databases">
        <title>Altererythrobacter spongiae sp. nov., isolated from a marine sponge.</title>
        <authorList>
            <person name="Zhuang L."/>
            <person name="Luo L."/>
        </authorList>
    </citation>
    <scope>NUCLEOTIDE SEQUENCE [LARGE SCALE GENOMIC DNA]</scope>
    <source>
        <strain evidence="7 8">HN-Y73</strain>
    </source>
</reference>
<accession>A0A420ES38</accession>
<dbReference type="InterPro" id="IPR036196">
    <property type="entry name" value="Ptyr_pPase_sf"/>
</dbReference>
<evidence type="ECO:0000259" key="6">
    <source>
        <dbReference type="SMART" id="SM00226"/>
    </source>
</evidence>
<dbReference type="EC" id="3.1.3.48" evidence="2"/>
<protein>
    <recommendedName>
        <fullName evidence="2">protein-tyrosine-phosphatase</fullName>
        <ecNumber evidence="2">3.1.3.48</ecNumber>
    </recommendedName>
</protein>
<feature type="domain" description="Phosphotyrosine protein phosphatase I" evidence="6">
    <location>
        <begin position="4"/>
        <end position="151"/>
    </location>
</feature>
<evidence type="ECO:0000313" key="7">
    <source>
        <dbReference type="EMBL" id="RKF23479.1"/>
    </source>
</evidence>
<dbReference type="CDD" id="cd16343">
    <property type="entry name" value="LMWPTP"/>
    <property type="match status" value="1"/>
</dbReference>
<dbReference type="InterPro" id="IPR050438">
    <property type="entry name" value="LMW_PTPase"/>
</dbReference>
<dbReference type="Proteomes" id="UP000284395">
    <property type="component" value="Unassembled WGS sequence"/>
</dbReference>
<keyword evidence="3" id="KW-0378">Hydrolase</keyword>
<proteinExistence type="inferred from homology"/>
<evidence type="ECO:0000256" key="1">
    <source>
        <dbReference type="ARBA" id="ARBA00011063"/>
    </source>
</evidence>
<evidence type="ECO:0000256" key="3">
    <source>
        <dbReference type="ARBA" id="ARBA00022801"/>
    </source>
</evidence>
<dbReference type="Pfam" id="PF01451">
    <property type="entry name" value="LMWPc"/>
    <property type="match status" value="1"/>
</dbReference>
<dbReference type="EMBL" id="RAPF01000001">
    <property type="protein sequence ID" value="RKF23479.1"/>
    <property type="molecule type" value="Genomic_DNA"/>
</dbReference>
<comment type="similarity">
    <text evidence="1">Belongs to the low molecular weight phosphotyrosine protein phosphatase family.</text>
</comment>
<dbReference type="OrthoDB" id="9784339at2"/>
<dbReference type="Gene3D" id="3.40.50.2300">
    <property type="match status" value="1"/>
</dbReference>
<evidence type="ECO:0000313" key="8">
    <source>
        <dbReference type="Proteomes" id="UP000284395"/>
    </source>
</evidence>
<dbReference type="InterPro" id="IPR023485">
    <property type="entry name" value="Ptyr_pPase"/>
</dbReference>
<dbReference type="GO" id="GO:0004725">
    <property type="term" value="F:protein tyrosine phosphatase activity"/>
    <property type="evidence" value="ECO:0007669"/>
    <property type="project" value="UniProtKB-EC"/>
</dbReference>
<dbReference type="PANTHER" id="PTHR11717:SF7">
    <property type="entry name" value="LOW MOLECULAR WEIGHT PHOSPHOTYROSINE PROTEIN PHOSPHATASE"/>
    <property type="match status" value="1"/>
</dbReference>
<dbReference type="PRINTS" id="PR00719">
    <property type="entry name" value="LMWPTPASE"/>
</dbReference>
<gene>
    <name evidence="7" type="ORF">D6851_03175</name>
</gene>
<feature type="active site" description="Nucleophile" evidence="5">
    <location>
        <position position="10"/>
    </location>
</feature>
<evidence type="ECO:0000256" key="5">
    <source>
        <dbReference type="PIRSR" id="PIRSR617867-1"/>
    </source>
</evidence>
<sequence>MSRPALLFVCLGNICRSPMAEGALRAAADKAGIDVFVDSVGTGSWHIGEPPDPRAQDEMKRHGVSIAGLKGRQINAEDYRRFTHIFALDDDNLEVIRQRAPSDASAEIMLLLDMVEERQGQPVADPYFGGADGFARTWEDVSAAADALVAKFRR</sequence>
<keyword evidence="4" id="KW-0904">Protein phosphatase</keyword>
<feature type="active site" description="Proton donor" evidence="5">
    <location>
        <position position="125"/>
    </location>
</feature>
<evidence type="ECO:0000256" key="2">
    <source>
        <dbReference type="ARBA" id="ARBA00013064"/>
    </source>
</evidence>
<dbReference type="InterPro" id="IPR017867">
    <property type="entry name" value="Tyr_phospatase_low_mol_wt"/>
</dbReference>
<name>A0A420ES38_9SPHN</name>